<dbReference type="Gene3D" id="3.90.550.10">
    <property type="entry name" value="Spore Coat Polysaccharide Biosynthesis Protein SpsA, Chain A"/>
    <property type="match status" value="1"/>
</dbReference>
<evidence type="ECO:0000313" key="3">
    <source>
        <dbReference type="Proteomes" id="UP000603457"/>
    </source>
</evidence>
<proteinExistence type="predicted"/>
<dbReference type="RefSeq" id="WP_190968475.1">
    <property type="nucleotide sequence ID" value="NZ_JACJTB010000018.1"/>
</dbReference>
<dbReference type="SMART" id="SM00912">
    <property type="entry name" value="Haemagg_act"/>
    <property type="match status" value="1"/>
</dbReference>
<evidence type="ECO:0000313" key="2">
    <source>
        <dbReference type="EMBL" id="MBD2595685.1"/>
    </source>
</evidence>
<name>A0ABR8FXM1_9NOSO</name>
<reference evidence="2 3" key="1">
    <citation type="journal article" date="2020" name="ISME J.">
        <title>Comparative genomics reveals insights into cyanobacterial evolution and habitat adaptation.</title>
        <authorList>
            <person name="Chen M.Y."/>
            <person name="Teng W.K."/>
            <person name="Zhao L."/>
            <person name="Hu C.X."/>
            <person name="Zhou Y.K."/>
            <person name="Han B.P."/>
            <person name="Song L.R."/>
            <person name="Shu W.S."/>
        </authorList>
    </citation>
    <scope>NUCLEOTIDE SEQUENCE [LARGE SCALE GENOMIC DNA]</scope>
    <source>
        <strain evidence="2 3">FACHB-130</strain>
    </source>
</reference>
<dbReference type="InterPro" id="IPR029044">
    <property type="entry name" value="Nucleotide-diphossugar_trans"/>
</dbReference>
<comment type="caution">
    <text evidence="2">The sequence shown here is derived from an EMBL/GenBank/DDBJ whole genome shotgun (WGS) entry which is preliminary data.</text>
</comment>
<dbReference type="SUPFAM" id="SSF53448">
    <property type="entry name" value="Nucleotide-diphospho-sugar transferases"/>
    <property type="match status" value="1"/>
</dbReference>
<organism evidence="2 3">
    <name type="scientific">Nostoc spongiaeforme FACHB-130</name>
    <dbReference type="NCBI Taxonomy" id="1357510"/>
    <lineage>
        <taxon>Bacteria</taxon>
        <taxon>Bacillati</taxon>
        <taxon>Cyanobacteriota</taxon>
        <taxon>Cyanophyceae</taxon>
        <taxon>Nostocales</taxon>
        <taxon>Nostocaceae</taxon>
        <taxon>Nostoc</taxon>
    </lineage>
</organism>
<dbReference type="Proteomes" id="UP000603457">
    <property type="component" value="Unassembled WGS sequence"/>
</dbReference>
<dbReference type="InterPro" id="IPR011050">
    <property type="entry name" value="Pectin_lyase_fold/virulence"/>
</dbReference>
<dbReference type="InterPro" id="IPR008638">
    <property type="entry name" value="FhaB/CdiA-like_TPS"/>
</dbReference>
<dbReference type="InterPro" id="IPR050834">
    <property type="entry name" value="Glycosyltransf_2"/>
</dbReference>
<dbReference type="PANTHER" id="PTHR43685:SF2">
    <property type="entry name" value="GLYCOSYLTRANSFERASE 2-LIKE DOMAIN-CONTAINING PROTEIN"/>
    <property type="match status" value="1"/>
</dbReference>
<dbReference type="SUPFAM" id="SSF51126">
    <property type="entry name" value="Pectin lyase-like"/>
    <property type="match status" value="1"/>
</dbReference>
<accession>A0ABR8FXM1</accession>
<keyword evidence="3" id="KW-1185">Reference proteome</keyword>
<dbReference type="Pfam" id="PF05860">
    <property type="entry name" value="TPS"/>
    <property type="match status" value="1"/>
</dbReference>
<dbReference type="Gene3D" id="2.160.20.10">
    <property type="entry name" value="Single-stranded right-handed beta-helix, Pectin lyase-like"/>
    <property type="match status" value="1"/>
</dbReference>
<dbReference type="PANTHER" id="PTHR43685">
    <property type="entry name" value="GLYCOSYLTRANSFERASE"/>
    <property type="match status" value="1"/>
</dbReference>
<sequence>MQPVISIIITVYNRANYLKLAIESVLSQTRPDFELLIWDDGSTDHSLAIAREYEQRDRRVRVIASQDNLGVAKALKAAIAQSRGKYIGWLDSDDLLAPTALAQTAAVLDAKPNIGWVYTDYLDIDENNTILSYGYRCLVPYSREELLNRFMTFHFRLIRREVLELAGGIDETLATVEDYDLCLRLSEVAEVEHIYQPLYYYRTHPETLSQQRRQEQIKKAQLAIIKAQKRRQQIQPSLQKKALIPGSKINFPAITKAKKQTLALSNIALLLCLIPTTAIAQNITPANDGTGTIVNTQGNNINISGGSLSSDKANLFHSFSKFGLDANQTANFLSQPSIQNILGRVTGGDASIINGIIRVSGGNSNLYLINPAGIIFGQNASLNVPASFTATTATHLGFGNNNWLNAVGSNNYSQLIGTPNSFVFDSSVASAIFNQGNLAVPNGNNLSLFGGTVVSTGSLSAPGGNVTIAAVPGSSLLKVSLAGNPLSLEIQPLNSTNDNLPSNDLATLLTGGGGGNANNLVVENGEVKLTGSGLTVSNGDVVVNQASGKNVTLAANHNLTLPESQLTATNNLNLLAKDTVRVRDSVAKNFSAIAGNKLTIQGNQGIDIFAINHLQQTPFVSGGNLSLVSDGKISLDAHFASGGKFAILNSQQQGADFISLVDPIFSSNQDVTFGNYTGPSLKVESRGSITTGAIVITGADTALSSTTADGQILSSQPALILRAGVSSLQEVTTGNPSDFITSGSSFISSGSISSPGNVNVTGDISFSNYGGPVIISATGNITTQDITSPDNENNISGRVELTAGGDINTSDITTASFGTSGAVTLTAGGSITTGDIDTSFDNEGDGTAGQVNLTAGNSITTGDIDASAAGFGNVIAGAVTLQAGTSGTFGRNITFNSIDTQSFDFSEEGIAQGGNVNVLAYGLVRGTGVIAIEGFGTDTINTTGSTQSGSITIQHDGGPNNVPFIVGNSATNGTFGNIVRNDTPTTGTSFPVLPNGGTVTDTGNGANFISINTPPTITANSLFSANQPITFTLGSLNPITSDVNNDNLTIIFDAILSGTLTFQDGTPVTSGSVLTSSTVLVYTPPSGASGQIPAFTVRTSDVVSQSAPQQVNITVTPPQCTILCVTPPQPPEPPKTPPIDPDFLPDEKFTDKVGSYLGEGKPAIKSIAEAQQILTKIETSTGAKPALIYVSFVPASIKETAQLPILSKDNDILELVVVTAKGEPIRQVLPNVTRSQVLAASRQLTSAVTDPALRRTYIKPAQQLYNWLIAPIESSLKTREINNLVFLMDTGLRALPVAALYDGQQYLVERYSVGLMPSLSLTNTQYVDIKKAQVLGMGASKFMNLDPLPAVPTELNTITQKVWQGKAFLNEAFTLKNLKAQRQQTPYGIVHLATHGEFRKGAPGNSYIQLWDSQLRMDQMRQLGWNNPPVELVVLSACRTALGDEDAELGFAGFAVQAGAKSALASLWYVSDEGTFSLMTEFYEKLKQAPIKAEALRQAQIAMLKGEVRLENGKLKTSHGDLPLPPVLLELGDKSLTHPYFWSAFTMIGNPW</sequence>
<dbReference type="EMBL" id="JACJTB010000018">
    <property type="protein sequence ID" value="MBD2595685.1"/>
    <property type="molecule type" value="Genomic_DNA"/>
</dbReference>
<dbReference type="Pfam" id="PF00535">
    <property type="entry name" value="Glycos_transf_2"/>
    <property type="match status" value="1"/>
</dbReference>
<gene>
    <name evidence="2" type="ORF">H6G74_15300</name>
</gene>
<feature type="domain" description="Filamentous haemagglutinin FhaB/tRNA nuclease CdiA-like TPS" evidence="1">
    <location>
        <begin position="285"/>
        <end position="399"/>
    </location>
</feature>
<dbReference type="InterPro" id="IPR001173">
    <property type="entry name" value="Glyco_trans_2-like"/>
</dbReference>
<dbReference type="InterPro" id="IPR012334">
    <property type="entry name" value="Pectin_lyas_fold"/>
</dbReference>
<protein>
    <submittedName>
        <fullName evidence="2">CHAT domain-containing protein</fullName>
    </submittedName>
</protein>
<dbReference type="Pfam" id="PF12770">
    <property type="entry name" value="CHAT"/>
    <property type="match status" value="1"/>
</dbReference>
<dbReference type="InterPro" id="IPR024983">
    <property type="entry name" value="CHAT_dom"/>
</dbReference>
<evidence type="ECO:0000259" key="1">
    <source>
        <dbReference type="SMART" id="SM00912"/>
    </source>
</evidence>
<dbReference type="NCBIfam" id="TIGR01901">
    <property type="entry name" value="adhes_NPXG"/>
    <property type="match status" value="1"/>
</dbReference>